<comment type="caution">
    <text evidence="14">The sequence shown here is derived from an EMBL/GenBank/DDBJ whole genome shotgun (WGS) entry which is preliminary data.</text>
</comment>
<dbReference type="Pfam" id="PF00664">
    <property type="entry name" value="ABC_membrane"/>
    <property type="match status" value="1"/>
</dbReference>
<dbReference type="Proteomes" id="UP000614200">
    <property type="component" value="Unassembled WGS sequence"/>
</dbReference>
<dbReference type="InterPro" id="IPR017871">
    <property type="entry name" value="ABC_transporter-like_CS"/>
</dbReference>
<dbReference type="InterPro" id="IPR036640">
    <property type="entry name" value="ABC1_TM_sf"/>
</dbReference>
<dbReference type="InterPro" id="IPR011527">
    <property type="entry name" value="ABC1_TM_dom"/>
</dbReference>
<organism evidence="14 15">
    <name type="scientific">Fusibacter ferrireducens</name>
    <dbReference type="NCBI Taxonomy" id="2785058"/>
    <lineage>
        <taxon>Bacteria</taxon>
        <taxon>Bacillati</taxon>
        <taxon>Bacillota</taxon>
        <taxon>Clostridia</taxon>
        <taxon>Eubacteriales</taxon>
        <taxon>Eubacteriales Family XII. Incertae Sedis</taxon>
        <taxon>Fusibacter</taxon>
    </lineage>
</organism>
<evidence type="ECO:0000256" key="1">
    <source>
        <dbReference type="ARBA" id="ARBA00004651"/>
    </source>
</evidence>
<evidence type="ECO:0000256" key="3">
    <source>
        <dbReference type="ARBA" id="ARBA00022741"/>
    </source>
</evidence>
<feature type="transmembrane region" description="Helical" evidence="10">
    <location>
        <begin position="386"/>
        <end position="411"/>
    </location>
</feature>
<dbReference type="Pfam" id="PF00005">
    <property type="entry name" value="ABC_tran"/>
    <property type="match status" value="1"/>
</dbReference>
<sequence>MIKELKPANTPTILQMEAVECGAASLAMILAYHGKYVPLEKLRLECGISRDGSKAVNLLKAARKHGLECKGYRKEPQFLKEMPLPMIIHWNFNHFIVLEGFYKNKVYLNDPASGKRVITEEEFDQAFTGIALTFEKTDAFEEGGEKPDTFKALIRRVEGSEVALAYVVLVGLALVIPGLIIPAFSKIFIDEILLAGRSDWIQVLLMAMGITVLIQSFLIWLQEYYLLRLETKIALTSSSKFLWHVLRLPMEFFSQRYVGDISSRMTSNDNVARILSGEFTKAVLNVFFIIFYFLLMLRYDVFLTMIGVLAAALNMLYLKMVAKKREAQNSKLLKDSGQMIGTAMSGLQTIETLKATGSESDFFAKWSGYQTKAINAQQEIGVSGQYLLSLPALMTGITTVLVLMIGGIRIIDGAMTVGTLIAFQSLMGGFLNPVTALVNLGSDIQTMAGDMSRLDDVMKYPEDKILETEQIEIEDADHWQERLEGIVEVKDLTFGYSLLEPPLIENFNMRLNAGERVALVGGSGSGKSTLAKLISGTWQPWSGEIYFDDKLRTTIPRIITTNSLSAVDQDICMFSGTVRDNITLWDDSISEMDVIRAAKDACIHDDIISRPGGYDSLVQEAGVNFSGGQRQRIEIARALAKNPAIIIMDEATSALDPNTEKIVSENIRRRGCTCIIVAHRLSTIRDCEEIIVLDNGKILERGNHEQLRDAGGLYANLIKAG</sequence>
<evidence type="ECO:0000256" key="2">
    <source>
        <dbReference type="ARBA" id="ARBA00022692"/>
    </source>
</evidence>
<dbReference type="CDD" id="cd18569">
    <property type="entry name" value="ABC_6TM_NHLM_bacteriocin"/>
    <property type="match status" value="1"/>
</dbReference>
<dbReference type="SMART" id="SM00382">
    <property type="entry name" value="AAA"/>
    <property type="match status" value="1"/>
</dbReference>
<evidence type="ECO:0000313" key="14">
    <source>
        <dbReference type="EMBL" id="MBF4692598.1"/>
    </source>
</evidence>
<keyword evidence="4" id="KW-0378">Hydrolase</keyword>
<evidence type="ECO:0000256" key="10">
    <source>
        <dbReference type="SAM" id="Phobius"/>
    </source>
</evidence>
<feature type="domain" description="ABC transporter" evidence="11">
    <location>
        <begin position="487"/>
        <end position="720"/>
    </location>
</feature>
<dbReference type="PROSITE" id="PS50990">
    <property type="entry name" value="PEPTIDASE_C39"/>
    <property type="match status" value="1"/>
</dbReference>
<name>A0ABR9ZR13_9FIRM</name>
<dbReference type="PANTHER" id="PTHR24221:SF654">
    <property type="entry name" value="ATP-BINDING CASSETTE SUB-FAMILY B MEMBER 6"/>
    <property type="match status" value="1"/>
</dbReference>
<dbReference type="Gene3D" id="1.20.1560.10">
    <property type="entry name" value="ABC transporter type 1, transmembrane domain"/>
    <property type="match status" value="1"/>
</dbReference>
<feature type="transmembrane region" description="Helical" evidence="10">
    <location>
        <begin position="163"/>
        <end position="188"/>
    </location>
</feature>
<feature type="transmembrane region" description="Helical" evidence="10">
    <location>
        <begin position="301"/>
        <end position="318"/>
    </location>
</feature>
<evidence type="ECO:0000259" key="11">
    <source>
        <dbReference type="PROSITE" id="PS50893"/>
    </source>
</evidence>
<dbReference type="Pfam" id="PF03412">
    <property type="entry name" value="Peptidase_C39"/>
    <property type="match status" value="1"/>
</dbReference>
<reference evidence="14 15" key="1">
    <citation type="submission" date="2020-11" db="EMBL/GenBank/DDBJ databases">
        <title>Fusibacter basophilias sp. nov.</title>
        <authorList>
            <person name="Qiu D."/>
        </authorList>
    </citation>
    <scope>NUCLEOTIDE SEQUENCE [LARGE SCALE GENOMIC DNA]</scope>
    <source>
        <strain evidence="14 15">Q10-2</strain>
    </source>
</reference>
<dbReference type="PROSITE" id="PS50893">
    <property type="entry name" value="ABC_TRANSPORTER_2"/>
    <property type="match status" value="1"/>
</dbReference>
<protein>
    <submittedName>
        <fullName evidence="14">NHLP family bacteriocin export ABC transporter peptidase/permease/ATPase subunit</fullName>
    </submittedName>
</protein>
<keyword evidence="4" id="KW-0645">Protease</keyword>
<keyword evidence="8 10" id="KW-0472">Membrane</keyword>
<dbReference type="InterPro" id="IPR039421">
    <property type="entry name" value="Type_1_exporter"/>
</dbReference>
<evidence type="ECO:0000256" key="8">
    <source>
        <dbReference type="ARBA" id="ARBA00023136"/>
    </source>
</evidence>
<dbReference type="InterPro" id="IPR003439">
    <property type="entry name" value="ABC_transporter-like_ATP-bd"/>
</dbReference>
<dbReference type="Gene3D" id="3.90.70.10">
    <property type="entry name" value="Cysteine proteinases"/>
    <property type="match status" value="1"/>
</dbReference>
<keyword evidence="3" id="KW-0547">Nucleotide-binding</keyword>
<keyword evidence="6" id="KW-0813">Transport</keyword>
<dbReference type="InterPro" id="IPR005074">
    <property type="entry name" value="Peptidase_C39"/>
</dbReference>
<dbReference type="InterPro" id="IPR003593">
    <property type="entry name" value="AAA+_ATPase"/>
</dbReference>
<keyword evidence="7 10" id="KW-1133">Transmembrane helix</keyword>
<proteinExistence type="predicted"/>
<evidence type="ECO:0000256" key="5">
    <source>
        <dbReference type="ARBA" id="ARBA00022840"/>
    </source>
</evidence>
<feature type="transmembrane region" description="Helical" evidence="10">
    <location>
        <begin position="274"/>
        <end position="295"/>
    </location>
</feature>
<keyword evidence="4" id="KW-0788">Thiol protease</keyword>
<feature type="transmembrane region" description="Helical" evidence="10">
    <location>
        <begin position="200"/>
        <end position="221"/>
    </location>
</feature>
<keyword evidence="15" id="KW-1185">Reference proteome</keyword>
<evidence type="ECO:0000256" key="9">
    <source>
        <dbReference type="ARBA" id="ARBA00043264"/>
    </source>
</evidence>
<evidence type="ECO:0000259" key="13">
    <source>
        <dbReference type="PROSITE" id="PS50990"/>
    </source>
</evidence>
<dbReference type="PANTHER" id="PTHR24221">
    <property type="entry name" value="ATP-BINDING CASSETTE SUB-FAMILY B"/>
    <property type="match status" value="1"/>
</dbReference>
<feature type="domain" description="ABC transmembrane type-1" evidence="12">
    <location>
        <begin position="167"/>
        <end position="446"/>
    </location>
</feature>
<dbReference type="PROSITE" id="PS50929">
    <property type="entry name" value="ABC_TM1F"/>
    <property type="match status" value="1"/>
</dbReference>
<keyword evidence="5" id="KW-0067">ATP-binding</keyword>
<gene>
    <name evidence="14" type="ORF">ISU02_05685</name>
</gene>
<dbReference type="SUPFAM" id="SSF90123">
    <property type="entry name" value="ABC transporter transmembrane region"/>
    <property type="match status" value="1"/>
</dbReference>
<evidence type="ECO:0000256" key="4">
    <source>
        <dbReference type="ARBA" id="ARBA00022807"/>
    </source>
</evidence>
<dbReference type="InterPro" id="IPR027417">
    <property type="entry name" value="P-loop_NTPase"/>
</dbReference>
<dbReference type="NCBIfam" id="TIGR03796">
    <property type="entry name" value="NHLM_micro_ABC1"/>
    <property type="match status" value="1"/>
</dbReference>
<comment type="subcellular location">
    <subcellularLocation>
        <location evidence="1">Cell membrane</location>
        <topology evidence="1">Multi-pass membrane protein</topology>
    </subcellularLocation>
</comment>
<evidence type="ECO:0000313" key="15">
    <source>
        <dbReference type="Proteomes" id="UP000614200"/>
    </source>
</evidence>
<evidence type="ECO:0000256" key="6">
    <source>
        <dbReference type="ARBA" id="ARBA00022927"/>
    </source>
</evidence>
<evidence type="ECO:0000256" key="7">
    <source>
        <dbReference type="ARBA" id="ARBA00022989"/>
    </source>
</evidence>
<keyword evidence="9" id="KW-0080">Bacteriocin transport</keyword>
<feature type="domain" description="Peptidase C39" evidence="13">
    <location>
        <begin position="15"/>
        <end position="134"/>
    </location>
</feature>
<keyword evidence="6" id="KW-0653">Protein transport</keyword>
<evidence type="ECO:0000259" key="12">
    <source>
        <dbReference type="PROSITE" id="PS50929"/>
    </source>
</evidence>
<dbReference type="SUPFAM" id="SSF52540">
    <property type="entry name" value="P-loop containing nucleoside triphosphate hydrolases"/>
    <property type="match status" value="1"/>
</dbReference>
<dbReference type="Gene3D" id="3.40.50.300">
    <property type="entry name" value="P-loop containing nucleotide triphosphate hydrolases"/>
    <property type="match status" value="1"/>
</dbReference>
<dbReference type="EMBL" id="JADKNH010000003">
    <property type="protein sequence ID" value="MBF4692598.1"/>
    <property type="molecule type" value="Genomic_DNA"/>
</dbReference>
<dbReference type="PROSITE" id="PS00211">
    <property type="entry name" value="ABC_TRANSPORTER_1"/>
    <property type="match status" value="1"/>
</dbReference>
<accession>A0ABR9ZR13</accession>
<keyword evidence="2 10" id="KW-0812">Transmembrane</keyword>
<dbReference type="InterPro" id="IPR022514">
    <property type="entry name" value="NHPM_micro_ABC1"/>
</dbReference>